<organism evidence="1 2">
    <name type="scientific">Paramuricea clavata</name>
    <name type="common">Red gorgonian</name>
    <name type="synonym">Violescent sea-whip</name>
    <dbReference type="NCBI Taxonomy" id="317549"/>
    <lineage>
        <taxon>Eukaryota</taxon>
        <taxon>Metazoa</taxon>
        <taxon>Cnidaria</taxon>
        <taxon>Anthozoa</taxon>
        <taxon>Octocorallia</taxon>
        <taxon>Malacalcyonacea</taxon>
        <taxon>Plexauridae</taxon>
        <taxon>Paramuricea</taxon>
    </lineage>
</organism>
<reference evidence="1" key="1">
    <citation type="submission" date="2020-04" db="EMBL/GenBank/DDBJ databases">
        <authorList>
            <person name="Alioto T."/>
            <person name="Alioto T."/>
            <person name="Gomez Garrido J."/>
        </authorList>
    </citation>
    <scope>NUCLEOTIDE SEQUENCE</scope>
    <source>
        <strain evidence="1">A484AB</strain>
    </source>
</reference>
<name>A0A6S7H0F1_PARCT</name>
<dbReference type="Proteomes" id="UP001152795">
    <property type="component" value="Unassembled WGS sequence"/>
</dbReference>
<gene>
    <name evidence="1" type="ORF">PACLA_8A006398</name>
</gene>
<proteinExistence type="predicted"/>
<dbReference type="AlphaFoldDB" id="A0A6S7H0F1"/>
<keyword evidence="2" id="KW-1185">Reference proteome</keyword>
<protein>
    <submittedName>
        <fullName evidence="1">Uncharacterized protein</fullName>
    </submittedName>
</protein>
<dbReference type="EMBL" id="CACRXK020001574">
    <property type="protein sequence ID" value="CAB3989951.1"/>
    <property type="molecule type" value="Genomic_DNA"/>
</dbReference>
<sequence length="104" mass="11857">MEGFLLGKLDDWLADQRATNSAKSDVEVKLTKQLFALAKEEEDELGNLLSKSVYWKTLKITAWSLRFLRKSAEDEFKGFSDSSLLAWKFVEHSHKTITVSGLTM</sequence>
<accession>A0A6S7H0F1</accession>
<comment type="caution">
    <text evidence="1">The sequence shown here is derived from an EMBL/GenBank/DDBJ whole genome shotgun (WGS) entry which is preliminary data.</text>
</comment>
<evidence type="ECO:0000313" key="1">
    <source>
        <dbReference type="EMBL" id="CAB3989951.1"/>
    </source>
</evidence>
<evidence type="ECO:0000313" key="2">
    <source>
        <dbReference type="Proteomes" id="UP001152795"/>
    </source>
</evidence>